<dbReference type="EMBL" id="CP070499">
    <property type="protein sequence ID" value="QSB14614.1"/>
    <property type="molecule type" value="Genomic_DNA"/>
</dbReference>
<dbReference type="SUPFAM" id="SSF55729">
    <property type="entry name" value="Acyl-CoA N-acyltransferases (Nat)"/>
    <property type="match status" value="1"/>
</dbReference>
<dbReference type="Pfam" id="PF00583">
    <property type="entry name" value="Acetyltransf_1"/>
    <property type="match status" value="1"/>
</dbReference>
<dbReference type="PROSITE" id="PS51186">
    <property type="entry name" value="GNAT"/>
    <property type="match status" value="1"/>
</dbReference>
<dbReference type="InterPro" id="IPR000182">
    <property type="entry name" value="GNAT_dom"/>
</dbReference>
<organism evidence="3 4">
    <name type="scientific">Natronosporangium hydrolyticum</name>
    <dbReference type="NCBI Taxonomy" id="2811111"/>
    <lineage>
        <taxon>Bacteria</taxon>
        <taxon>Bacillati</taxon>
        <taxon>Actinomycetota</taxon>
        <taxon>Actinomycetes</taxon>
        <taxon>Micromonosporales</taxon>
        <taxon>Micromonosporaceae</taxon>
        <taxon>Natronosporangium</taxon>
    </lineage>
</organism>
<reference evidence="3" key="1">
    <citation type="submission" date="2021-02" db="EMBL/GenBank/DDBJ databases">
        <title>Natrosporangium hydrolyticum gen. nov., sp. nov, a haloalkaliphilic actinobacterium from a soda solonchak soil.</title>
        <authorList>
            <person name="Sorokin D.Y."/>
            <person name="Khijniak T.V."/>
            <person name="Zakharycheva A.P."/>
            <person name="Boueva O.V."/>
            <person name="Ariskina E.V."/>
            <person name="Hahnke R.L."/>
            <person name="Bunk B."/>
            <person name="Sproer C."/>
            <person name="Schumann P."/>
            <person name="Evtushenko L.I."/>
            <person name="Kublanov I.V."/>
        </authorList>
    </citation>
    <scope>NUCLEOTIDE SEQUENCE</scope>
    <source>
        <strain evidence="3">DSM 106523</strain>
    </source>
</reference>
<keyword evidence="1" id="KW-0808">Transferase</keyword>
<proteinExistence type="predicted"/>
<dbReference type="KEGG" id="nhy:JQS43_24630"/>
<keyword evidence="4" id="KW-1185">Reference proteome</keyword>
<dbReference type="AlphaFoldDB" id="A0A895YA19"/>
<evidence type="ECO:0000256" key="1">
    <source>
        <dbReference type="ARBA" id="ARBA00022679"/>
    </source>
</evidence>
<dbReference type="InterPro" id="IPR016181">
    <property type="entry name" value="Acyl_CoA_acyltransferase"/>
</dbReference>
<name>A0A895YA19_9ACTN</name>
<dbReference type="Proteomes" id="UP000662857">
    <property type="component" value="Chromosome"/>
</dbReference>
<dbReference type="PANTHER" id="PTHR13947:SF37">
    <property type="entry name" value="LD18367P"/>
    <property type="match status" value="1"/>
</dbReference>
<dbReference type="GO" id="GO:0008080">
    <property type="term" value="F:N-acetyltransferase activity"/>
    <property type="evidence" value="ECO:0007669"/>
    <property type="project" value="InterPro"/>
</dbReference>
<protein>
    <submittedName>
        <fullName evidence="3">GNAT family N-acetyltransferase</fullName>
    </submittedName>
</protein>
<evidence type="ECO:0000313" key="3">
    <source>
        <dbReference type="EMBL" id="QSB14614.1"/>
    </source>
</evidence>
<evidence type="ECO:0000259" key="2">
    <source>
        <dbReference type="PROSITE" id="PS51186"/>
    </source>
</evidence>
<gene>
    <name evidence="3" type="ORF">JQS43_24630</name>
</gene>
<feature type="domain" description="N-acetyltransferase" evidence="2">
    <location>
        <begin position="26"/>
        <end position="203"/>
    </location>
</feature>
<dbReference type="Gene3D" id="3.40.630.30">
    <property type="match status" value="1"/>
</dbReference>
<evidence type="ECO:0000313" key="4">
    <source>
        <dbReference type="Proteomes" id="UP000662857"/>
    </source>
</evidence>
<dbReference type="CDD" id="cd04301">
    <property type="entry name" value="NAT_SF"/>
    <property type="match status" value="1"/>
</dbReference>
<dbReference type="PANTHER" id="PTHR13947">
    <property type="entry name" value="GNAT FAMILY N-ACETYLTRANSFERASE"/>
    <property type="match status" value="1"/>
</dbReference>
<accession>A0A895YA19</accession>
<sequence length="209" mass="23163">MNEVMTVPNGRPVAAALPAERRVGDYVVRLATPADLHGARKVMLDTFYREFGHGYVADWHHDVIDLAGTYLATPGHALLVAATVPYPGGDEQVVATAAVRAHGPRHPPHPQWLVERYPDGSTAQLFRVYVHAEHRRRGLARALVRRAVEVVTAQPRYQRLYLHTDARVPGAEAFWRSVATPVWDARDGVADRPQTIHFEIPLPGRCGPA</sequence>
<dbReference type="InterPro" id="IPR050769">
    <property type="entry name" value="NAT_camello-type"/>
</dbReference>
<dbReference type="RefSeq" id="WP_239676761.1">
    <property type="nucleotide sequence ID" value="NZ_CP070499.1"/>
</dbReference>